<comment type="caution">
    <text evidence="2">The sequence shown here is derived from an EMBL/GenBank/DDBJ whole genome shotgun (WGS) entry which is preliminary data.</text>
</comment>
<reference evidence="2 3" key="1">
    <citation type="submission" date="2015-03" db="EMBL/GenBank/DDBJ databases">
        <title>Genome Assembly of Staphylococcus cohnii subsp. cohnii strain G22B2.</title>
        <authorList>
            <person name="Nair G."/>
            <person name="Kaur G."/>
            <person name="Khatri I."/>
            <person name="Singh N.K."/>
            <person name="Sathyabama S."/>
            <person name="Maurya S.K."/>
            <person name="Subramanian S."/>
            <person name="Agrewala J.N."/>
            <person name="Mayilraj S."/>
        </authorList>
    </citation>
    <scope>NUCLEOTIDE SEQUENCE [LARGE SCALE GENOMIC DNA]</scope>
    <source>
        <strain evidence="2 3">G22B2</strain>
    </source>
</reference>
<dbReference type="PANTHER" id="PTHR11695">
    <property type="entry name" value="ALCOHOL DEHYDROGENASE RELATED"/>
    <property type="match status" value="1"/>
</dbReference>
<dbReference type="SUPFAM" id="SSF50129">
    <property type="entry name" value="GroES-like"/>
    <property type="match status" value="1"/>
</dbReference>
<dbReference type="Gene3D" id="3.90.180.10">
    <property type="entry name" value="Medium-chain alcohol dehydrogenases, catalytic domain"/>
    <property type="match status" value="1"/>
</dbReference>
<dbReference type="AlphaFoldDB" id="A0A0M2NYG0"/>
<dbReference type="SMART" id="SM00829">
    <property type="entry name" value="PKS_ER"/>
    <property type="match status" value="1"/>
</dbReference>
<dbReference type="SUPFAM" id="SSF51735">
    <property type="entry name" value="NAD(P)-binding Rossmann-fold domains"/>
    <property type="match status" value="1"/>
</dbReference>
<dbReference type="Gene3D" id="3.40.50.720">
    <property type="entry name" value="NAD(P)-binding Rossmann-like Domain"/>
    <property type="match status" value="1"/>
</dbReference>
<evidence type="ECO:0000313" key="2">
    <source>
        <dbReference type="EMBL" id="KKI62738.1"/>
    </source>
</evidence>
<gene>
    <name evidence="2" type="ORF">UF66_1938</name>
</gene>
<dbReference type="EMBL" id="LAKJ01000034">
    <property type="protein sequence ID" value="KKI62738.1"/>
    <property type="molecule type" value="Genomic_DNA"/>
</dbReference>
<dbReference type="Pfam" id="PF08240">
    <property type="entry name" value="ADH_N"/>
    <property type="match status" value="1"/>
</dbReference>
<feature type="domain" description="Enoyl reductase (ER)" evidence="1">
    <location>
        <begin position="10"/>
        <end position="306"/>
    </location>
</feature>
<proteinExistence type="predicted"/>
<evidence type="ECO:0000313" key="3">
    <source>
        <dbReference type="Proteomes" id="UP000034455"/>
    </source>
</evidence>
<protein>
    <submittedName>
        <fullName evidence="2">Zinc-containing alcohol dehydrogenase</fullName>
    </submittedName>
</protein>
<dbReference type="PATRIC" id="fig|74704.6.peg.1988"/>
<dbReference type="Pfam" id="PF13602">
    <property type="entry name" value="ADH_zinc_N_2"/>
    <property type="match status" value="1"/>
</dbReference>
<dbReference type="InterPro" id="IPR050700">
    <property type="entry name" value="YIM1/Zinc_Alcohol_DH_Fams"/>
</dbReference>
<dbReference type="Proteomes" id="UP000034455">
    <property type="component" value="Unassembled WGS sequence"/>
</dbReference>
<dbReference type="GO" id="GO:0016491">
    <property type="term" value="F:oxidoreductase activity"/>
    <property type="evidence" value="ECO:0007669"/>
    <property type="project" value="InterPro"/>
</dbReference>
<dbReference type="PANTHER" id="PTHR11695:SF294">
    <property type="entry name" value="RETICULON-4-INTERACTING PROTEIN 1, MITOCHONDRIAL"/>
    <property type="match status" value="1"/>
</dbReference>
<dbReference type="InterPro" id="IPR036291">
    <property type="entry name" value="NAD(P)-bd_dom_sf"/>
</dbReference>
<dbReference type="InterPro" id="IPR020843">
    <property type="entry name" value="ER"/>
</dbReference>
<dbReference type="InterPro" id="IPR011032">
    <property type="entry name" value="GroES-like_sf"/>
</dbReference>
<organism evidence="2 3">
    <name type="scientific">Staphylococcus cohnii subsp. cohnii</name>
    <dbReference type="NCBI Taxonomy" id="74704"/>
    <lineage>
        <taxon>Bacteria</taxon>
        <taxon>Bacillati</taxon>
        <taxon>Bacillota</taxon>
        <taxon>Bacilli</taxon>
        <taxon>Bacillales</taxon>
        <taxon>Staphylococcaceae</taxon>
        <taxon>Staphylococcus</taxon>
        <taxon>Staphylococcus cohnii species complex</taxon>
    </lineage>
</organism>
<accession>A0A0M2NYG0</accession>
<dbReference type="CDD" id="cd05289">
    <property type="entry name" value="MDR_like_2"/>
    <property type="match status" value="1"/>
</dbReference>
<evidence type="ECO:0000259" key="1">
    <source>
        <dbReference type="SMART" id="SM00829"/>
    </source>
</evidence>
<sequence length="310" mass="34328">MRAFAIESYGEADVLQEFNLPLPEITDEEVLIEVENTGISPYDWHVRRGEQEGKIDYPIPLILGWDISGVIRKVGSKVTDLTVGTPVIATQQLDKNGGYAEFVAINQNTVVKKPESLSFEEGATIPINGLTVYQALIKYGEMQHGDKVLIHSGAGAVGIFGIQLAKAKGAYVATTASTHNHEFLKSIGADVTIDYNTERFEDYVHDYDIVLDTQAGETLERSYDVLKPGGRLISIRGQVNKKKAESKGITAYFTWTELNRQDLIEVVNLYGYGVVKAYFEAIFPLSFVREAHKLSENGHSRGKIVINNKS</sequence>
<dbReference type="InterPro" id="IPR013154">
    <property type="entry name" value="ADH-like_N"/>
</dbReference>
<dbReference type="RefSeq" id="WP_040030456.1">
    <property type="nucleotide sequence ID" value="NZ_LAKJ01000034.1"/>
</dbReference>
<name>A0A0M2NYG0_STACC</name>